<dbReference type="PIRSF" id="PIRSF005091">
    <property type="entry name" value="Mmb_sulf_HI1246"/>
    <property type="match status" value="1"/>
</dbReference>
<feature type="domain" description="Sulfatase N-terminal" evidence="12">
    <location>
        <begin position="274"/>
        <end position="559"/>
    </location>
</feature>
<evidence type="ECO:0000256" key="5">
    <source>
        <dbReference type="ARBA" id="ARBA00022692"/>
    </source>
</evidence>
<proteinExistence type="inferred from homology"/>
<keyword evidence="6 11" id="KW-1133">Transmembrane helix</keyword>
<dbReference type="GO" id="GO:0016740">
    <property type="term" value="F:transferase activity"/>
    <property type="evidence" value="ECO:0007669"/>
    <property type="project" value="UniProtKB-KW"/>
</dbReference>
<dbReference type="RefSeq" id="WP_177199431.1">
    <property type="nucleotide sequence ID" value="NZ_FOKI01000026.1"/>
</dbReference>
<dbReference type="Pfam" id="PF00884">
    <property type="entry name" value="Sulfatase"/>
    <property type="match status" value="1"/>
</dbReference>
<keyword evidence="7 11" id="KW-0472">Membrane</keyword>
<dbReference type="AlphaFoldDB" id="A0A1I0ZXP7"/>
<dbReference type="Gene3D" id="3.30.1120.170">
    <property type="match status" value="1"/>
</dbReference>
<evidence type="ECO:0000256" key="10">
    <source>
        <dbReference type="PIRSR" id="PIRSR005091-3"/>
    </source>
</evidence>
<evidence type="ECO:0000256" key="2">
    <source>
        <dbReference type="ARBA" id="ARBA00004936"/>
    </source>
</evidence>
<dbReference type="InterPro" id="IPR012160">
    <property type="entry name" value="LtaS-like"/>
</dbReference>
<keyword evidence="5 11" id="KW-0812">Transmembrane</keyword>
<feature type="binding site" evidence="10">
    <location>
        <position position="282"/>
    </location>
    <ligand>
        <name>Mn(2+)</name>
        <dbReference type="ChEBI" id="CHEBI:29035"/>
    </ligand>
</feature>
<evidence type="ECO:0000256" key="9">
    <source>
        <dbReference type="PIRSR" id="PIRSR005091-2"/>
    </source>
</evidence>
<feature type="transmembrane region" description="Helical" evidence="11">
    <location>
        <begin position="30"/>
        <end position="49"/>
    </location>
</feature>
<organism evidence="13 14">
    <name type="scientific">Clostridium frigidicarnis</name>
    <dbReference type="NCBI Taxonomy" id="84698"/>
    <lineage>
        <taxon>Bacteria</taxon>
        <taxon>Bacillati</taxon>
        <taxon>Bacillota</taxon>
        <taxon>Clostridia</taxon>
        <taxon>Eubacteriales</taxon>
        <taxon>Clostridiaceae</taxon>
        <taxon>Clostridium</taxon>
    </lineage>
</organism>
<dbReference type="EMBL" id="FOKI01000026">
    <property type="protein sequence ID" value="SFB29856.1"/>
    <property type="molecule type" value="Genomic_DNA"/>
</dbReference>
<comment type="pathway">
    <text evidence="2">Cell wall biogenesis; lipoteichoic acid biosynthesis.</text>
</comment>
<sequence length="621" mass="72295">MDNNSNLYKITSYIGNFFKNGFNSISRDKLFKYTFIAIFLKTIIFLLLISDDNAVSVNFKSVLYSMPPILVYFCFIALILSFSYLFKNKWHCWSFLFLDMLVTLIYIGDIWYYRGNRSFLNYHMFGYTSNLDNLGDSIFAMFRPIDLIFIVDIILLFILIIKNKKDYRNFKISMKNFLLLFLIPIVYLTYCHYKVDKFRRSYENQYIFYKTWAQNQTMTNLTPIGYHLFDIYDFYKENKPYTLTSDEKNEAINWFKNKNEDLPDNEYKDMFKGKNLVILQVESLENFVIGNTINGQEITPNLNKILNNSFYFNNFHEQTFNGTTSDAELITNTSVFPVRSGGTFFRFPTNSYTNSLPNIMREMGYSTLASHPDKGSYWNWLQSLKSIGYDKCLDSASFEQDDIIGLGLSDESFLKQLADTIETQPKPFLSYSITLTSHTPFGLPEDLKTLDLEPELKDHILGKYFDSIRYTDKQIGNFLDTLDSKGLLDNTVVVIYGDHEGPNKFFGDEIKNIKNGEPWFQNNDRKVPLIMFSKGMEGKTFNTIGGQCDTLPTISYLFGADKPESNYYFGRNLLNTNKDFTVLSDRSIRSNNMSEEEKSDMLKSIDLSDKLIRANFFDGGK</sequence>
<evidence type="ECO:0000256" key="7">
    <source>
        <dbReference type="ARBA" id="ARBA00023136"/>
    </source>
</evidence>
<feature type="transmembrane region" description="Helical" evidence="11">
    <location>
        <begin position="138"/>
        <end position="160"/>
    </location>
</feature>
<feature type="binding site" evidence="10">
    <location>
        <position position="498"/>
    </location>
    <ligand>
        <name>Mn(2+)</name>
        <dbReference type="ChEBI" id="CHEBI:29035"/>
    </ligand>
</feature>
<evidence type="ECO:0000313" key="13">
    <source>
        <dbReference type="EMBL" id="SFB29856.1"/>
    </source>
</evidence>
<keyword evidence="9" id="KW-0464">Manganese</keyword>
<evidence type="ECO:0000256" key="1">
    <source>
        <dbReference type="ARBA" id="ARBA00004651"/>
    </source>
</evidence>
<evidence type="ECO:0000256" key="4">
    <source>
        <dbReference type="ARBA" id="ARBA00022475"/>
    </source>
</evidence>
<evidence type="ECO:0000313" key="14">
    <source>
        <dbReference type="Proteomes" id="UP000198619"/>
    </source>
</evidence>
<dbReference type="PANTHER" id="PTHR47371:SF3">
    <property type="entry name" value="PHOSPHOGLYCEROL TRANSFERASE I"/>
    <property type="match status" value="1"/>
</dbReference>
<comment type="similarity">
    <text evidence="3">Belongs to the LTA synthase family.</text>
</comment>
<dbReference type="STRING" id="84698.SAMN04488528_102633"/>
<gene>
    <name evidence="13" type="ORF">SAMN04488528_102633</name>
</gene>
<dbReference type="CDD" id="cd16015">
    <property type="entry name" value="LTA_synthase"/>
    <property type="match status" value="1"/>
</dbReference>
<protein>
    <submittedName>
        <fullName evidence="13">Phosphoglycerol transferase MdoB</fullName>
    </submittedName>
</protein>
<keyword evidence="13" id="KW-0808">Transferase</keyword>
<name>A0A1I0ZXP7_9CLOT</name>
<dbReference type="PANTHER" id="PTHR47371">
    <property type="entry name" value="LIPOTEICHOIC ACID SYNTHASE"/>
    <property type="match status" value="1"/>
</dbReference>
<evidence type="ECO:0000256" key="8">
    <source>
        <dbReference type="PIRSR" id="PIRSR005091-1"/>
    </source>
</evidence>
<feature type="binding site" evidence="10">
    <location>
        <position position="499"/>
    </location>
    <ligand>
        <name>Mn(2+)</name>
        <dbReference type="ChEBI" id="CHEBI:29035"/>
    </ligand>
</feature>
<feature type="transmembrane region" description="Helical" evidence="11">
    <location>
        <begin position="93"/>
        <end position="113"/>
    </location>
</feature>
<dbReference type="InterPro" id="IPR017850">
    <property type="entry name" value="Alkaline_phosphatase_core_sf"/>
</dbReference>
<evidence type="ECO:0000256" key="3">
    <source>
        <dbReference type="ARBA" id="ARBA00009983"/>
    </source>
</evidence>
<dbReference type="SUPFAM" id="SSF53649">
    <property type="entry name" value="Alkaline phosphatase-like"/>
    <property type="match status" value="1"/>
</dbReference>
<evidence type="ECO:0000259" key="12">
    <source>
        <dbReference type="Pfam" id="PF00884"/>
    </source>
</evidence>
<keyword evidence="9" id="KW-0479">Metal-binding</keyword>
<evidence type="ECO:0000256" key="11">
    <source>
        <dbReference type="SAM" id="Phobius"/>
    </source>
</evidence>
<feature type="transmembrane region" description="Helical" evidence="11">
    <location>
        <begin position="69"/>
        <end position="86"/>
    </location>
</feature>
<dbReference type="InterPro" id="IPR050448">
    <property type="entry name" value="OpgB/LTA_synthase_biosynth"/>
</dbReference>
<reference evidence="13 14" key="1">
    <citation type="submission" date="2016-10" db="EMBL/GenBank/DDBJ databases">
        <authorList>
            <person name="de Groot N.N."/>
        </authorList>
    </citation>
    <scope>NUCLEOTIDE SEQUENCE [LARGE SCALE GENOMIC DNA]</scope>
    <source>
        <strain evidence="13 14">DSM 12271</strain>
    </source>
</reference>
<dbReference type="Proteomes" id="UP000198619">
    <property type="component" value="Unassembled WGS sequence"/>
</dbReference>
<feature type="active site" evidence="8">
    <location>
        <position position="324"/>
    </location>
</feature>
<evidence type="ECO:0000256" key="6">
    <source>
        <dbReference type="ARBA" id="ARBA00022989"/>
    </source>
</evidence>
<dbReference type="GO" id="GO:0046872">
    <property type="term" value="F:metal ion binding"/>
    <property type="evidence" value="ECO:0007669"/>
    <property type="project" value="UniProtKB-KW"/>
</dbReference>
<keyword evidence="14" id="KW-1185">Reference proteome</keyword>
<feature type="binding site" evidence="10">
    <location>
        <position position="324"/>
    </location>
    <ligand>
        <name>Mn(2+)</name>
        <dbReference type="ChEBI" id="CHEBI:29035"/>
    </ligand>
</feature>
<dbReference type="InterPro" id="IPR000917">
    <property type="entry name" value="Sulfatase_N"/>
</dbReference>
<dbReference type="Gene3D" id="3.40.720.10">
    <property type="entry name" value="Alkaline Phosphatase, subunit A"/>
    <property type="match status" value="1"/>
</dbReference>
<dbReference type="GO" id="GO:0005886">
    <property type="term" value="C:plasma membrane"/>
    <property type="evidence" value="ECO:0007669"/>
    <property type="project" value="UniProtKB-SubCell"/>
</dbReference>
<keyword evidence="4" id="KW-1003">Cell membrane</keyword>
<accession>A0A1I0ZXP7</accession>
<feature type="binding site" evidence="9">
    <location>
        <position position="438"/>
    </location>
    <ligand>
        <name>substrate</name>
    </ligand>
</feature>
<comment type="subcellular location">
    <subcellularLocation>
        <location evidence="1">Cell membrane</location>
        <topology evidence="1">Multi-pass membrane protein</topology>
    </subcellularLocation>
</comment>
<feature type="transmembrane region" description="Helical" evidence="11">
    <location>
        <begin position="172"/>
        <end position="190"/>
    </location>
</feature>